<evidence type="ECO:0000313" key="6">
    <source>
        <dbReference type="EMBL" id="KAK7023931.1"/>
    </source>
</evidence>
<feature type="compositionally biased region" description="Low complexity" evidence="1">
    <location>
        <begin position="212"/>
        <end position="224"/>
    </location>
</feature>
<dbReference type="EMBL" id="JAWWNJ010000002">
    <property type="protein sequence ID" value="KAK7061215.1"/>
    <property type="molecule type" value="Genomic_DNA"/>
</dbReference>
<evidence type="ECO:0000313" key="7">
    <source>
        <dbReference type="EMBL" id="KAK7025761.1"/>
    </source>
</evidence>
<keyword evidence="12" id="KW-1185">Reference proteome</keyword>
<evidence type="ECO:0000313" key="9">
    <source>
        <dbReference type="EMBL" id="KAK7039907.1"/>
    </source>
</evidence>
<feature type="region of interest" description="Disordered" evidence="1">
    <location>
        <begin position="1027"/>
        <end position="1056"/>
    </location>
</feature>
<evidence type="ECO:0000313" key="2">
    <source>
        <dbReference type="EMBL" id="KAK6984818.1"/>
    </source>
</evidence>
<dbReference type="EMBL" id="JAWWNJ010000042">
    <property type="protein sequence ID" value="KAK7019828.1"/>
    <property type="molecule type" value="Genomic_DNA"/>
</dbReference>
<dbReference type="EMBL" id="JAWWNJ010000115">
    <property type="protein sequence ID" value="KAK6991866.1"/>
    <property type="molecule type" value="Genomic_DNA"/>
</dbReference>
<feature type="compositionally biased region" description="Low complexity" evidence="1">
    <location>
        <begin position="13"/>
        <end position="25"/>
    </location>
</feature>
<dbReference type="EMBL" id="JAWWNJ010000002">
    <property type="protein sequence ID" value="KAK7061225.1"/>
    <property type="molecule type" value="Genomic_DNA"/>
</dbReference>
<comment type="caution">
    <text evidence="9">The sequence shown here is derived from an EMBL/GenBank/DDBJ whole genome shotgun (WGS) entry which is preliminary data.</text>
</comment>
<organism evidence="9 12">
    <name type="scientific">Favolaschia claudopus</name>
    <dbReference type="NCBI Taxonomy" id="2862362"/>
    <lineage>
        <taxon>Eukaryota</taxon>
        <taxon>Fungi</taxon>
        <taxon>Dikarya</taxon>
        <taxon>Basidiomycota</taxon>
        <taxon>Agaricomycotina</taxon>
        <taxon>Agaricomycetes</taxon>
        <taxon>Agaricomycetidae</taxon>
        <taxon>Agaricales</taxon>
        <taxon>Marasmiineae</taxon>
        <taxon>Mycenaceae</taxon>
        <taxon>Favolaschia</taxon>
    </lineage>
</organism>
<gene>
    <name evidence="10" type="ORF">R3P38DRAFT_2828192</name>
    <name evidence="11" type="ORF">R3P38DRAFT_2828261</name>
    <name evidence="9" type="ORF">R3P38DRAFT_2902423</name>
    <name evidence="8" type="ORF">R3P38DRAFT_2911299</name>
    <name evidence="7" type="ORF">R3P38DRAFT_2950085</name>
    <name evidence="6" type="ORF">R3P38DRAFT_2954972</name>
    <name evidence="5" type="ORF">R3P38DRAFT_2970344</name>
    <name evidence="4" type="ORF">R3P38DRAFT_3063040</name>
    <name evidence="3" type="ORF">R3P38DRAFT_3091258</name>
    <name evidence="2" type="ORF">R3P38DRAFT_3103029</name>
</gene>
<feature type="compositionally biased region" description="Low complexity" evidence="1">
    <location>
        <begin position="84"/>
        <end position="103"/>
    </location>
</feature>
<feature type="region of interest" description="Disordered" evidence="1">
    <location>
        <begin position="177"/>
        <end position="224"/>
    </location>
</feature>
<feature type="compositionally biased region" description="Basic and acidic residues" evidence="1">
    <location>
        <begin position="32"/>
        <end position="41"/>
    </location>
</feature>
<evidence type="ECO:0000256" key="1">
    <source>
        <dbReference type="SAM" id="MobiDB-lite"/>
    </source>
</evidence>
<evidence type="ECO:0000313" key="3">
    <source>
        <dbReference type="EMBL" id="KAK6991866.1"/>
    </source>
</evidence>
<accession>A0AAW0CMI5</accession>
<evidence type="ECO:0000313" key="8">
    <source>
        <dbReference type="EMBL" id="KAK7036298.1"/>
    </source>
</evidence>
<dbReference type="EMBL" id="JAWWNJ010000092">
    <property type="protein sequence ID" value="KAK6997318.1"/>
    <property type="molecule type" value="Genomic_DNA"/>
</dbReference>
<feature type="compositionally biased region" description="Polar residues" evidence="1">
    <location>
        <begin position="68"/>
        <end position="78"/>
    </location>
</feature>
<feature type="compositionally biased region" description="Basic residues" evidence="1">
    <location>
        <begin position="1594"/>
        <end position="1606"/>
    </location>
</feature>
<dbReference type="EMBL" id="JAWWNJ010000134">
    <property type="protein sequence ID" value="KAK6984818.1"/>
    <property type="molecule type" value="Genomic_DNA"/>
</dbReference>
<feature type="compositionally biased region" description="Polar residues" evidence="1">
    <location>
        <begin position="199"/>
        <end position="211"/>
    </location>
</feature>
<evidence type="ECO:0000313" key="10">
    <source>
        <dbReference type="EMBL" id="KAK7061215.1"/>
    </source>
</evidence>
<sequence>MEDYDSQLHSFRPRSQSQPAAPSPSNSLLISFHHEEGRPFDVDMPPAGPAASEGSQRITPLLPPLDTNLRNFNESPSYPSGFASNVPSPSIPSVSTSQTSTTSADEGQKSAPSPLPVTPSSLELCELYDNSQISSRTSQVQTWELQCYKCHSWINTAISTTRFLDQSGQFQTLEQHMRGKKCKPKSGFPAPLSRAPSFSVRSTGSQGSPSQFSRSPSLASLPPFSPAPSSTNSLSWSPLLASPALPFVNESPDSFRLSHHRILSAPQTPAAVHSSMEVDEPEFESAGLCSGLRLEWPPELPFRSTFPFHRLSFLGDDPDECALRLEIEIRERGKVIDVWSKECRRITTPHSPHCQACEGIRGRLEDLAKIARDAKPGTNLKYLGHDQLREQLVERNEEMNKLKLQTLNLGRRLASFARKLDDFDRLLVAIAENDIPRIHAIIETARRNGASVRTMVNFLTEAVDGLRHTKGFTAFEKDLGILIYRLGGRSLLYAMNHSLNLPSLRTICNSAKFVKVTPTIGPISEYEIRRNIQNVMLVPRSEAEVPYTGRRGVTIMMDECAIEEQACYFSHANQVGGLCQKHSRGIPLDLKTHDSATRLVSCLHDGTLHFGKEMAFVAARCSGETTIYPLVCAPTCKQETWEDMADLFRMILKVWKETGQAAIGEIWNFATDGDQLRRRAGHAVFMQFELGPEDTLHFTLSNLLGLNLFTGPCRILITFDWRHIIKRHCTLLRHVLGIALDNGRVVGPVSLTRCLLLLPDQDAASVNLLLNPDDPQDVPTAIELLETIVQLRQSRAEFDVPASEVNLNSDLDAIDLLSFMLEALLNAFTLPSASLSDQIYSLSLYANMSFVLFRTFRLKFMSNQLYGDSQTMIKNIVFTVAKQQELDPEGKVNAYHDGTDPVEQHFGYTRELGGHNSAMNFKQGVERTGWACDIQGVHERNPGLHPGHRRRNVTRKEIKDHLNEYNFSGDYVVGHCDLGASWWRGRVEAMRIFRTHSHLDSSVFDIAAILASTPGLDFLRPHGGGLYPGISDEPDRSLPPATTSTTSDSSPDAPSSIVSTIQSSTLVYQDPDRFDDLIPDLQTPALPFVEDIQNEDSEPVVLKLDPRPGVRPEDYLLDENNKFVHKASICRLILNKEFIAKSKNRTERAMGMAIKKVRTFTKPNATRLGGGITGSSFIVGDPFTTLIRTSTNVSLALVRCTEILVDGKRATDVNAASIKNPKANVKMSGQILKLKAVVRTQDDVFSDSSEEIPIESTWSWLWLGSYLMTKSTIKGTQIATDTPHIISVAGHLVEPVNPKAVTAHDRLATEDMQHINSTGTTWAMEHNLLGALTEELWKRVEAAQTGLREMPNIKDELAGFPYSWATGIPALLSDGGTAFITAKSAEDPCLYCSEVPSNWRGHMGAHILRKLRNAGEVEREKRGKKTGEVKTYPEVGESYPCGFCGRSGRPECAVSMKPKGQSFEIITKCKYEVKFQYQTANKGSATTPSRNLPIICGLCPVPQSRYPTYPAVWRYNMPQHLLDQHSEYASPLQPEGMLLPFKVWENVRIEKAEELALGIPESSVPQPFSKVAQVLEEDASRVPKRGQSGGQRGAGKRGRRGGPRGG</sequence>
<feature type="region of interest" description="Disordered" evidence="1">
    <location>
        <begin position="1"/>
        <end position="116"/>
    </location>
</feature>
<evidence type="ECO:0000313" key="4">
    <source>
        <dbReference type="EMBL" id="KAK6997318.1"/>
    </source>
</evidence>
<dbReference type="EMBL" id="JAWWNJ010000035">
    <property type="protein sequence ID" value="KAK7023931.1"/>
    <property type="molecule type" value="Genomic_DNA"/>
</dbReference>
<name>A0AAW0CMI5_9AGAR</name>
<evidence type="ECO:0000313" key="12">
    <source>
        <dbReference type="Proteomes" id="UP001362999"/>
    </source>
</evidence>
<dbReference type="EMBL" id="JAWWNJ010000033">
    <property type="protein sequence ID" value="KAK7025761.1"/>
    <property type="molecule type" value="Genomic_DNA"/>
</dbReference>
<proteinExistence type="predicted"/>
<evidence type="ECO:0000313" key="11">
    <source>
        <dbReference type="EMBL" id="KAK7061225.1"/>
    </source>
</evidence>
<dbReference type="Proteomes" id="UP001362999">
    <property type="component" value="Unassembled WGS sequence"/>
</dbReference>
<feature type="compositionally biased region" description="Low complexity" evidence="1">
    <location>
        <begin position="1039"/>
        <end position="1056"/>
    </location>
</feature>
<evidence type="ECO:0000313" key="5">
    <source>
        <dbReference type="EMBL" id="KAK7019828.1"/>
    </source>
</evidence>
<reference evidence="9 12" key="1">
    <citation type="journal article" date="2024" name="J Genomics">
        <title>Draft genome sequencing and assembly of Favolaschia claudopus CIRM-BRFM 2984 isolated from oak limbs.</title>
        <authorList>
            <person name="Navarro D."/>
            <person name="Drula E."/>
            <person name="Chaduli D."/>
            <person name="Cazenave R."/>
            <person name="Ahrendt S."/>
            <person name="Wang J."/>
            <person name="Lipzen A."/>
            <person name="Daum C."/>
            <person name="Barry K."/>
            <person name="Grigoriev I.V."/>
            <person name="Favel A."/>
            <person name="Rosso M.N."/>
            <person name="Martin F."/>
        </authorList>
    </citation>
    <scope>NUCLEOTIDE SEQUENCE [LARGE SCALE GENOMIC DNA]</scope>
    <source>
        <strain evidence="9 12">CIRM-BRFM 2984</strain>
    </source>
</reference>
<dbReference type="EMBL" id="JAWWNJ010000019">
    <property type="protein sequence ID" value="KAK7036298.1"/>
    <property type="molecule type" value="Genomic_DNA"/>
</dbReference>
<protein>
    <submittedName>
        <fullName evidence="9">Uncharacterized protein</fullName>
    </submittedName>
</protein>
<feature type="region of interest" description="Disordered" evidence="1">
    <location>
        <begin position="1570"/>
        <end position="1606"/>
    </location>
</feature>
<dbReference type="EMBL" id="JAWWNJ010000016">
    <property type="protein sequence ID" value="KAK7039907.1"/>
    <property type="molecule type" value="Genomic_DNA"/>
</dbReference>